<feature type="domain" description="C2H2-type" evidence="2">
    <location>
        <begin position="355"/>
        <end position="379"/>
    </location>
</feature>
<dbReference type="GO" id="GO:0008270">
    <property type="term" value="F:zinc ion binding"/>
    <property type="evidence" value="ECO:0007669"/>
    <property type="project" value="InterPro"/>
</dbReference>
<feature type="region of interest" description="Disordered" evidence="1">
    <location>
        <begin position="257"/>
        <end position="319"/>
    </location>
</feature>
<evidence type="ECO:0000259" key="2">
    <source>
        <dbReference type="SMART" id="SM00355"/>
    </source>
</evidence>
<dbReference type="GO" id="GO:0003676">
    <property type="term" value="F:nucleic acid binding"/>
    <property type="evidence" value="ECO:0007669"/>
    <property type="project" value="InterPro"/>
</dbReference>
<evidence type="ECO:0000259" key="3">
    <source>
        <dbReference type="SMART" id="SM00451"/>
    </source>
</evidence>
<dbReference type="Pfam" id="PF12874">
    <property type="entry name" value="zf-met"/>
    <property type="match status" value="2"/>
</dbReference>
<reference evidence="4" key="1">
    <citation type="journal article" date="2021" name="Nat. Commun.">
        <title>Genomic analyses provide insights into spinach domestication and the genetic basis of agronomic traits.</title>
        <authorList>
            <person name="Cai X."/>
            <person name="Sun X."/>
            <person name="Xu C."/>
            <person name="Sun H."/>
            <person name="Wang X."/>
            <person name="Ge C."/>
            <person name="Zhang Z."/>
            <person name="Wang Q."/>
            <person name="Fei Z."/>
            <person name="Jiao C."/>
            <person name="Wang Q."/>
        </authorList>
    </citation>
    <scope>NUCLEOTIDE SEQUENCE [LARGE SCALE GENOMIC DNA]</scope>
    <source>
        <strain evidence="4">cv. Varoflay</strain>
    </source>
</reference>
<evidence type="ECO:0000313" key="4">
    <source>
        <dbReference type="Proteomes" id="UP000813463"/>
    </source>
</evidence>
<feature type="domain" description="U1-type" evidence="3">
    <location>
        <begin position="352"/>
        <end position="386"/>
    </location>
</feature>
<name>A0A9R0J3E7_SPIOL</name>
<dbReference type="SUPFAM" id="SSF57667">
    <property type="entry name" value="beta-beta-alpha zinc fingers"/>
    <property type="match status" value="2"/>
</dbReference>
<keyword evidence="4" id="KW-1185">Reference proteome</keyword>
<dbReference type="RefSeq" id="XP_021860497.1">
    <property type="nucleotide sequence ID" value="XM_022004805.2"/>
</dbReference>
<sequence length="400" mass="44961">MDFKFRSVDERSSNFFPSAPNLPNHTVNNISYFTHQAIRAGFTSPDPRHREFNGNPNPNRANTYPKDIRESIQRELEKEKIRAEIIAEEVYRRRILEEEVRREMMFEREMAMRRGEGEFGFGSSMRFETRVPLLTNFEHPIGVLPHQEVGFLGSQTLPFQRDPVVARSVDVDGNGFSLGVRLKEIKEIKGSASEVNKEKVLILAKSNATDHLKRKATPPPIEAAVDGSCAVLKKQKSKDEWSCALCRVTATSKRALDDHLQGKKHKARENGLSSQRTGFGTGPLPKIGNTSTGTGKPIKVPGTINNPSFRKKDEKEGSEIVPGTDNKIVFVQEKEACTEKKENQEDPKSGKKFKFFCEACKVGAYSSKVMTAHKKGKRHSAMVMELNKTDKVFTCTKSCN</sequence>
<dbReference type="SMART" id="SM00355">
    <property type="entry name" value="ZnF_C2H2"/>
    <property type="match status" value="2"/>
</dbReference>
<feature type="domain" description="U1-type" evidence="3">
    <location>
        <begin position="238"/>
        <end position="272"/>
    </location>
</feature>
<dbReference type="OrthoDB" id="10009287at2759"/>
<dbReference type="PANTHER" id="PTHR47487">
    <property type="entry name" value="OS06G0651300 PROTEIN-RELATED"/>
    <property type="match status" value="1"/>
</dbReference>
<dbReference type="InterPro" id="IPR003604">
    <property type="entry name" value="Matrin/U1-like-C_Znf_C2H2"/>
</dbReference>
<evidence type="ECO:0000256" key="1">
    <source>
        <dbReference type="SAM" id="MobiDB-lite"/>
    </source>
</evidence>
<reference evidence="5" key="2">
    <citation type="submission" date="2025-08" db="UniProtKB">
        <authorList>
            <consortium name="RefSeq"/>
        </authorList>
    </citation>
    <scope>IDENTIFICATION</scope>
    <source>
        <tissue evidence="5">Leaf</tissue>
    </source>
</reference>
<organism evidence="4 5">
    <name type="scientific">Spinacia oleracea</name>
    <name type="common">Spinach</name>
    <dbReference type="NCBI Taxonomy" id="3562"/>
    <lineage>
        <taxon>Eukaryota</taxon>
        <taxon>Viridiplantae</taxon>
        <taxon>Streptophyta</taxon>
        <taxon>Embryophyta</taxon>
        <taxon>Tracheophyta</taxon>
        <taxon>Spermatophyta</taxon>
        <taxon>Magnoliopsida</taxon>
        <taxon>eudicotyledons</taxon>
        <taxon>Gunneridae</taxon>
        <taxon>Pentapetalae</taxon>
        <taxon>Caryophyllales</taxon>
        <taxon>Chenopodiaceae</taxon>
        <taxon>Chenopodioideae</taxon>
        <taxon>Anserineae</taxon>
        <taxon>Spinacia</taxon>
    </lineage>
</organism>
<dbReference type="KEGG" id="soe:110799539"/>
<dbReference type="Gene3D" id="3.30.160.60">
    <property type="entry name" value="Classic Zinc Finger"/>
    <property type="match status" value="2"/>
</dbReference>
<dbReference type="PANTHER" id="PTHR47487:SF8">
    <property type="entry name" value="OS08G0270900 PROTEIN"/>
    <property type="match status" value="1"/>
</dbReference>
<dbReference type="Proteomes" id="UP000813463">
    <property type="component" value="Chromosome 2"/>
</dbReference>
<proteinExistence type="predicted"/>
<dbReference type="InterPro" id="IPR036236">
    <property type="entry name" value="Znf_C2H2_sf"/>
</dbReference>
<feature type="domain" description="C2H2-type" evidence="2">
    <location>
        <begin position="241"/>
        <end position="265"/>
    </location>
</feature>
<feature type="region of interest" description="Disordered" evidence="1">
    <location>
        <begin position="44"/>
        <end position="64"/>
    </location>
</feature>
<evidence type="ECO:0000313" key="5">
    <source>
        <dbReference type="RefSeq" id="XP_021860497.1"/>
    </source>
</evidence>
<protein>
    <submittedName>
        <fullName evidence="5">Uncharacterized protein isoform X1</fullName>
    </submittedName>
</protein>
<accession>A0A9R0J3E7</accession>
<gene>
    <name evidence="5" type="primary">LOC110799539</name>
</gene>
<dbReference type="SMART" id="SM00451">
    <property type="entry name" value="ZnF_U1"/>
    <property type="match status" value="2"/>
</dbReference>
<dbReference type="GeneID" id="110799539"/>
<dbReference type="AlphaFoldDB" id="A0A9R0J3E7"/>
<dbReference type="InterPro" id="IPR013087">
    <property type="entry name" value="Znf_C2H2_type"/>
</dbReference>